<organism evidence="1 2">
    <name type="scientific">Riccia fluitans</name>
    <dbReference type="NCBI Taxonomy" id="41844"/>
    <lineage>
        <taxon>Eukaryota</taxon>
        <taxon>Viridiplantae</taxon>
        <taxon>Streptophyta</taxon>
        <taxon>Embryophyta</taxon>
        <taxon>Marchantiophyta</taxon>
        <taxon>Marchantiopsida</taxon>
        <taxon>Marchantiidae</taxon>
        <taxon>Marchantiales</taxon>
        <taxon>Ricciaceae</taxon>
        <taxon>Riccia</taxon>
    </lineage>
</organism>
<protein>
    <submittedName>
        <fullName evidence="1">Uncharacterized protein</fullName>
    </submittedName>
</protein>
<dbReference type="AlphaFoldDB" id="A0ABD1XDV6"/>
<accession>A0ABD1XDV6</accession>
<dbReference type="Proteomes" id="UP001605036">
    <property type="component" value="Unassembled WGS sequence"/>
</dbReference>
<evidence type="ECO:0000313" key="1">
    <source>
        <dbReference type="EMBL" id="KAL2603020.1"/>
    </source>
</evidence>
<evidence type="ECO:0000313" key="2">
    <source>
        <dbReference type="Proteomes" id="UP001605036"/>
    </source>
</evidence>
<proteinExistence type="predicted"/>
<dbReference type="EMBL" id="JBHFFA010000119">
    <property type="protein sequence ID" value="KAL2603020.1"/>
    <property type="molecule type" value="Genomic_DNA"/>
</dbReference>
<keyword evidence="2" id="KW-1185">Reference proteome</keyword>
<comment type="caution">
    <text evidence="1">The sequence shown here is derived from an EMBL/GenBank/DDBJ whole genome shotgun (WGS) entry which is preliminary data.</text>
</comment>
<reference evidence="1 2" key="1">
    <citation type="submission" date="2024-09" db="EMBL/GenBank/DDBJ databases">
        <title>Chromosome-scale assembly of Riccia fluitans.</title>
        <authorList>
            <person name="Paukszto L."/>
            <person name="Sawicki J."/>
            <person name="Karawczyk K."/>
            <person name="Piernik-Szablinska J."/>
            <person name="Szczecinska M."/>
            <person name="Mazdziarz M."/>
        </authorList>
    </citation>
    <scope>NUCLEOTIDE SEQUENCE [LARGE SCALE GENOMIC DNA]</scope>
    <source>
        <strain evidence="1">Rf_01</strain>
        <tissue evidence="1">Aerial parts of the thallus</tissue>
    </source>
</reference>
<gene>
    <name evidence="1" type="ORF">R1flu_003941</name>
</gene>
<name>A0ABD1XDV6_9MARC</name>
<sequence>MSFREGSKNSRASDLAKPMRYTRQLDQICEIYSRAPSQTRYELWLKSNLNSLDVEDVWFSFIDYERKRTCGKCTRIGRRHGMNGSVGQVRAEKVLLFPLMTMHKTVDISPTTCSYVFSTSWNKAQTKSVVYYSHWPWRIGVYLSRGFSRGSRAARIT</sequence>